<feature type="repeat" description="RCC1" evidence="3">
    <location>
        <begin position="177"/>
        <end position="233"/>
    </location>
</feature>
<reference evidence="6 8" key="1">
    <citation type="submission" date="2020-01" db="EMBL/GenBank/DDBJ databases">
        <authorList>
            <consortium name="DOE Joint Genome Institute"/>
            <person name="Haridas S."/>
            <person name="Albert R."/>
            <person name="Binder M."/>
            <person name="Bloem J."/>
            <person name="Labutti K."/>
            <person name="Salamov A."/>
            <person name="Andreopoulos B."/>
            <person name="Baker S.E."/>
            <person name="Barry K."/>
            <person name="Bills G."/>
            <person name="Bluhm B.H."/>
            <person name="Cannon C."/>
            <person name="Castanera R."/>
            <person name="Culley D.E."/>
            <person name="Daum C."/>
            <person name="Ezra D."/>
            <person name="Gonzalez J.B."/>
            <person name="Henrissat B."/>
            <person name="Kuo A."/>
            <person name="Liang C."/>
            <person name="Lipzen A."/>
            <person name="Lutzoni F."/>
            <person name="Magnuson J."/>
            <person name="Mondo S."/>
            <person name="Nolan M."/>
            <person name="Ohm R."/>
            <person name="Pangilinan J."/>
            <person name="Park H.-J."/>
            <person name="Ramirez L."/>
            <person name="Alfaro M."/>
            <person name="Sun H."/>
            <person name="Tritt A."/>
            <person name="Yoshinaga Y."/>
            <person name="Zwiers L.-H."/>
            <person name="Turgeon B.G."/>
            <person name="Goodwin S.B."/>
            <person name="Spatafora J.W."/>
            <person name="Crous P.W."/>
            <person name="Grigoriev I.V."/>
        </authorList>
    </citation>
    <scope>NUCLEOTIDE SEQUENCE</scope>
    <source>
        <strain evidence="6 8">CBS 781.70</strain>
    </source>
</reference>
<feature type="repeat" description="RCC1" evidence="3">
    <location>
        <begin position="483"/>
        <end position="549"/>
    </location>
</feature>
<dbReference type="GO" id="GO:0005085">
    <property type="term" value="F:guanyl-nucleotide exchange factor activity"/>
    <property type="evidence" value="ECO:0007669"/>
    <property type="project" value="TreeGrafter"/>
</dbReference>
<organism evidence="6">
    <name type="scientific">Eremomyces bilateralis CBS 781.70</name>
    <dbReference type="NCBI Taxonomy" id="1392243"/>
    <lineage>
        <taxon>Eukaryota</taxon>
        <taxon>Fungi</taxon>
        <taxon>Dikarya</taxon>
        <taxon>Ascomycota</taxon>
        <taxon>Pezizomycotina</taxon>
        <taxon>Dothideomycetes</taxon>
        <taxon>Dothideomycetes incertae sedis</taxon>
        <taxon>Eremomycetales</taxon>
        <taxon>Eremomycetaceae</taxon>
        <taxon>Eremomyces</taxon>
    </lineage>
</organism>
<sequence>MAPKKANAKANGTASKSKTPAANTSAKRKITAAAPPKEPTAARSMRTTGTGSTTTSTSTGSKRVAKPAAKPAAKPTKPKAASKAATETAKKAAPTSGDKLVNGDHPKPKNGAKADAPMTNGTTKKGKRKADGDTEAPPAKKVKETKAPAEKAAAKPIKKAKAPATLPVINQAPTDRLNVFVFGEGSAGELGLGTAKNAIDVKRPRLNPLLPADQIGIVLVASGGMHNVALTHDNRILTWGVNDQGALGRDTAWEGGLRDIDAEDSDSDDEDSGLNPRESTPTAVSAKHFPEGTNFVQVAAGDSVSFALTDNGQVYGWGTFRSNEGVMGFGFSEPGHKLVMVQETPVLIPNLKNIVQIACGANHALALDNKGKVSAWGCGQTDQLGYRTVERRRLESLVPREVGMYRRKIRYVTAGSYHSFAIDQNDDVWGWGLNSFGEAGDPETAGGDSAMLPRPKKIEGLSGKGVTHLSGGNHHSAAVAANGDCLIWGRMDGGQIGIDFQAATLEDEEMIRKNESGKPKILLQPMALPNLRAKQVCCGPDHTLVVTTEGKAYSTGFNANYQLGIGNDDDVTTMTLIDNTAVRERSLNWAGAGGQFSVLTAVADEPQVNGH</sequence>
<feature type="compositionally biased region" description="Basic and acidic residues" evidence="4">
    <location>
        <begin position="141"/>
        <end position="153"/>
    </location>
</feature>
<evidence type="ECO:0000256" key="3">
    <source>
        <dbReference type="PROSITE-ProRule" id="PRU00235"/>
    </source>
</evidence>
<proteinExistence type="predicted"/>
<feature type="domain" description="RCC1-like" evidence="5">
    <location>
        <begin position="179"/>
        <end position="599"/>
    </location>
</feature>
<feature type="region of interest" description="Disordered" evidence="4">
    <location>
        <begin position="1"/>
        <end position="158"/>
    </location>
</feature>
<dbReference type="PRINTS" id="PR00633">
    <property type="entry name" value="RCCNDNSATION"/>
</dbReference>
<feature type="region of interest" description="Disordered" evidence="4">
    <location>
        <begin position="257"/>
        <end position="285"/>
    </location>
</feature>
<gene>
    <name evidence="6 8" type="ORF">P152DRAFT_458103</name>
</gene>
<reference evidence="8" key="3">
    <citation type="submission" date="2025-04" db="UniProtKB">
        <authorList>
            <consortium name="RefSeq"/>
        </authorList>
    </citation>
    <scope>IDENTIFICATION</scope>
    <source>
        <strain evidence="8">CBS 781.70</strain>
    </source>
</reference>
<feature type="compositionally biased region" description="Acidic residues" evidence="4">
    <location>
        <begin position="261"/>
        <end position="272"/>
    </location>
</feature>
<evidence type="ECO:0000256" key="2">
    <source>
        <dbReference type="ARBA" id="ARBA00022737"/>
    </source>
</evidence>
<feature type="repeat" description="RCC1" evidence="3">
    <location>
        <begin position="312"/>
        <end position="370"/>
    </location>
</feature>
<evidence type="ECO:0000256" key="1">
    <source>
        <dbReference type="ARBA" id="ARBA00022658"/>
    </source>
</evidence>
<evidence type="ECO:0000313" key="7">
    <source>
        <dbReference type="Proteomes" id="UP000504638"/>
    </source>
</evidence>
<dbReference type="Pfam" id="PF25390">
    <property type="entry name" value="WD40_RLD"/>
    <property type="match status" value="1"/>
</dbReference>
<keyword evidence="2" id="KW-0677">Repeat</keyword>
<reference evidence="8" key="2">
    <citation type="submission" date="2020-04" db="EMBL/GenBank/DDBJ databases">
        <authorList>
            <consortium name="NCBI Genome Project"/>
        </authorList>
    </citation>
    <scope>NUCLEOTIDE SEQUENCE</scope>
    <source>
        <strain evidence="8">CBS 781.70</strain>
    </source>
</reference>
<feature type="compositionally biased region" description="Polar residues" evidence="4">
    <location>
        <begin position="10"/>
        <end position="25"/>
    </location>
</feature>
<evidence type="ECO:0000313" key="6">
    <source>
        <dbReference type="EMBL" id="KAF1812923.1"/>
    </source>
</evidence>
<keyword evidence="7" id="KW-1185">Reference proteome</keyword>
<dbReference type="OrthoDB" id="61110at2759"/>
<evidence type="ECO:0000313" key="8">
    <source>
        <dbReference type="RefSeq" id="XP_033534554.1"/>
    </source>
</evidence>
<dbReference type="InterPro" id="IPR058923">
    <property type="entry name" value="RCC1-like_dom"/>
</dbReference>
<dbReference type="InterPro" id="IPR051553">
    <property type="entry name" value="Ran_GTPase-activating"/>
</dbReference>
<dbReference type="InterPro" id="IPR009091">
    <property type="entry name" value="RCC1/BLIP-II"/>
</dbReference>
<feature type="repeat" description="RCC1" evidence="3">
    <location>
        <begin position="371"/>
        <end position="425"/>
    </location>
</feature>
<dbReference type="RefSeq" id="XP_033534554.1">
    <property type="nucleotide sequence ID" value="XM_033679378.1"/>
</dbReference>
<dbReference type="PANTHER" id="PTHR45982">
    <property type="entry name" value="REGULATOR OF CHROMOSOME CONDENSATION"/>
    <property type="match status" value="1"/>
</dbReference>
<feature type="repeat" description="RCC1" evidence="3">
    <location>
        <begin position="234"/>
        <end position="311"/>
    </location>
</feature>
<feature type="repeat" description="RCC1" evidence="3">
    <location>
        <begin position="426"/>
        <end position="482"/>
    </location>
</feature>
<protein>
    <submittedName>
        <fullName evidence="6 8">RCC1/BLIP-II</fullName>
    </submittedName>
</protein>
<accession>A0A6G1G4D6</accession>
<name>A0A6G1G4D6_9PEZI</name>
<evidence type="ECO:0000259" key="5">
    <source>
        <dbReference type="Pfam" id="PF25390"/>
    </source>
</evidence>
<evidence type="ECO:0000256" key="4">
    <source>
        <dbReference type="SAM" id="MobiDB-lite"/>
    </source>
</evidence>
<dbReference type="AlphaFoldDB" id="A0A6G1G4D6"/>
<dbReference type="PROSITE" id="PS50012">
    <property type="entry name" value="RCC1_3"/>
    <property type="match status" value="6"/>
</dbReference>
<keyword evidence="1" id="KW-0344">Guanine-nucleotide releasing factor</keyword>
<dbReference type="Gene3D" id="2.130.10.30">
    <property type="entry name" value="Regulator of chromosome condensation 1/beta-lactamase-inhibitor protein II"/>
    <property type="match status" value="1"/>
</dbReference>
<dbReference type="PROSITE" id="PS00626">
    <property type="entry name" value="RCC1_2"/>
    <property type="match status" value="4"/>
</dbReference>
<dbReference type="PANTHER" id="PTHR45982:SF1">
    <property type="entry name" value="REGULATOR OF CHROMOSOME CONDENSATION"/>
    <property type="match status" value="1"/>
</dbReference>
<feature type="compositionally biased region" description="Low complexity" evidence="4">
    <location>
        <begin position="31"/>
        <end position="95"/>
    </location>
</feature>
<dbReference type="GO" id="GO:0005737">
    <property type="term" value="C:cytoplasm"/>
    <property type="evidence" value="ECO:0007669"/>
    <property type="project" value="TreeGrafter"/>
</dbReference>
<dbReference type="PROSITE" id="PS00625">
    <property type="entry name" value="RCC1_1"/>
    <property type="match status" value="1"/>
</dbReference>
<dbReference type="Proteomes" id="UP000504638">
    <property type="component" value="Unplaced"/>
</dbReference>
<dbReference type="EMBL" id="ML975156">
    <property type="protein sequence ID" value="KAF1812923.1"/>
    <property type="molecule type" value="Genomic_DNA"/>
</dbReference>
<dbReference type="InterPro" id="IPR000408">
    <property type="entry name" value="Reg_chr_condens"/>
</dbReference>
<dbReference type="SUPFAM" id="SSF50985">
    <property type="entry name" value="RCC1/BLIP-II"/>
    <property type="match status" value="1"/>
</dbReference>
<dbReference type="GeneID" id="54419948"/>